<evidence type="ECO:0000313" key="2">
    <source>
        <dbReference type="EMBL" id="MVU77707.1"/>
    </source>
</evidence>
<feature type="chain" id="PRO_5038580791" description="Secreted protein" evidence="1">
    <location>
        <begin position="22"/>
        <end position="241"/>
    </location>
</feature>
<evidence type="ECO:0000256" key="1">
    <source>
        <dbReference type="SAM" id="SignalP"/>
    </source>
</evidence>
<dbReference type="RefSeq" id="WP_157387369.1">
    <property type="nucleotide sequence ID" value="NZ_WRPP01000002.1"/>
</dbReference>
<evidence type="ECO:0008006" key="4">
    <source>
        <dbReference type="Google" id="ProtNLM"/>
    </source>
</evidence>
<organism evidence="2 3">
    <name type="scientific">Nocardia terrae</name>
    <dbReference type="NCBI Taxonomy" id="2675851"/>
    <lineage>
        <taxon>Bacteria</taxon>
        <taxon>Bacillati</taxon>
        <taxon>Actinomycetota</taxon>
        <taxon>Actinomycetes</taxon>
        <taxon>Mycobacteriales</taxon>
        <taxon>Nocardiaceae</taxon>
        <taxon>Nocardia</taxon>
    </lineage>
</organism>
<accession>A0A7K1UTM6</accession>
<reference evidence="2 3" key="1">
    <citation type="submission" date="2019-12" db="EMBL/GenBank/DDBJ databases">
        <title>Nocardia sp. nov. ET3-3 isolated from soil.</title>
        <authorList>
            <person name="Kanchanasin P."/>
            <person name="Tanasupawat S."/>
            <person name="Yuki M."/>
            <person name="Kudo T."/>
        </authorList>
    </citation>
    <scope>NUCLEOTIDE SEQUENCE [LARGE SCALE GENOMIC DNA]</scope>
    <source>
        <strain evidence="2 3">ET3-3</strain>
    </source>
</reference>
<protein>
    <recommendedName>
        <fullName evidence="4">Secreted protein</fullName>
    </recommendedName>
</protein>
<proteinExistence type="predicted"/>
<comment type="caution">
    <text evidence="2">The sequence shown here is derived from an EMBL/GenBank/DDBJ whole genome shotgun (WGS) entry which is preliminary data.</text>
</comment>
<evidence type="ECO:0000313" key="3">
    <source>
        <dbReference type="Proteomes" id="UP000466794"/>
    </source>
</evidence>
<sequence length="241" mass="25488">MITVRITAALAAALVISGAVAIGPAATPARAYGPASCVPGNPTQPTAEMFATNNTATITDPADPRLSDQLSLFELEVNATALTELALPVGSQLLDGVFWSSDSGTTTYERSRRFQLACTDFKNLCWVADDIRVRDNQESVLTFEYLPGEDSRANGFTVTVPGIDRARFHDALIADPVVRDKLGGGSVTQDGSLILVADRGDMTLVRDFVTGLGAAWNSDAVVYGDREFVHSTGTSALACSL</sequence>
<name>A0A7K1UTM6_9NOCA</name>
<dbReference type="EMBL" id="WRPP01000002">
    <property type="protein sequence ID" value="MVU77707.1"/>
    <property type="molecule type" value="Genomic_DNA"/>
</dbReference>
<keyword evidence="3" id="KW-1185">Reference proteome</keyword>
<keyword evidence="1" id="KW-0732">Signal</keyword>
<dbReference type="AlphaFoldDB" id="A0A7K1UTM6"/>
<dbReference type="Proteomes" id="UP000466794">
    <property type="component" value="Unassembled WGS sequence"/>
</dbReference>
<feature type="signal peptide" evidence="1">
    <location>
        <begin position="1"/>
        <end position="21"/>
    </location>
</feature>
<gene>
    <name evidence="2" type="ORF">GPX89_10690</name>
</gene>